<organism evidence="2">
    <name type="scientific">marine sediment metagenome</name>
    <dbReference type="NCBI Taxonomy" id="412755"/>
    <lineage>
        <taxon>unclassified sequences</taxon>
        <taxon>metagenomes</taxon>
        <taxon>ecological metagenomes</taxon>
    </lineage>
</organism>
<evidence type="ECO:0000313" key="2">
    <source>
        <dbReference type="EMBL" id="KKN63077.1"/>
    </source>
</evidence>
<feature type="transmembrane region" description="Helical" evidence="1">
    <location>
        <begin position="35"/>
        <end position="59"/>
    </location>
</feature>
<accession>A0A0F9SL69</accession>
<keyword evidence="1" id="KW-1133">Transmembrane helix</keyword>
<comment type="caution">
    <text evidence="2">The sequence shown here is derived from an EMBL/GenBank/DDBJ whole genome shotgun (WGS) entry which is preliminary data.</text>
</comment>
<dbReference type="EMBL" id="LAZR01000602">
    <property type="protein sequence ID" value="KKN63077.1"/>
    <property type="molecule type" value="Genomic_DNA"/>
</dbReference>
<keyword evidence="1" id="KW-0472">Membrane</keyword>
<reference evidence="2" key="1">
    <citation type="journal article" date="2015" name="Nature">
        <title>Complex archaea that bridge the gap between prokaryotes and eukaryotes.</title>
        <authorList>
            <person name="Spang A."/>
            <person name="Saw J.H."/>
            <person name="Jorgensen S.L."/>
            <person name="Zaremba-Niedzwiedzka K."/>
            <person name="Martijn J."/>
            <person name="Lind A.E."/>
            <person name="van Eijk R."/>
            <person name="Schleper C."/>
            <person name="Guy L."/>
            <person name="Ettema T.J."/>
        </authorList>
    </citation>
    <scope>NUCLEOTIDE SEQUENCE</scope>
</reference>
<protein>
    <submittedName>
        <fullName evidence="2">Uncharacterized protein</fullName>
    </submittedName>
</protein>
<keyword evidence="1" id="KW-0812">Transmembrane</keyword>
<proteinExistence type="predicted"/>
<sequence length="75" mass="8351">MVNKIPKIEELLLNEYNRALDLRNLSKSRIMTYRALSIGTSFTLIGTVLTAQTLAIGIYNNCIVCIGINDQPILP</sequence>
<gene>
    <name evidence="2" type="ORF">LCGC14_0505520</name>
</gene>
<name>A0A0F9SL69_9ZZZZ</name>
<evidence type="ECO:0000256" key="1">
    <source>
        <dbReference type="SAM" id="Phobius"/>
    </source>
</evidence>
<dbReference type="AlphaFoldDB" id="A0A0F9SL69"/>